<gene>
    <name evidence="1" type="ORF">GCM10022408_23530</name>
</gene>
<proteinExistence type="predicted"/>
<comment type="caution">
    <text evidence="1">The sequence shown here is derived from an EMBL/GenBank/DDBJ whole genome shotgun (WGS) entry which is preliminary data.</text>
</comment>
<evidence type="ECO:0000313" key="2">
    <source>
        <dbReference type="Proteomes" id="UP001500567"/>
    </source>
</evidence>
<dbReference type="Proteomes" id="UP001500567">
    <property type="component" value="Unassembled WGS sequence"/>
</dbReference>
<keyword evidence="2" id="KW-1185">Reference proteome</keyword>
<organism evidence="1 2">
    <name type="scientific">Hymenobacter fastidiosus</name>
    <dbReference type="NCBI Taxonomy" id="486264"/>
    <lineage>
        <taxon>Bacteria</taxon>
        <taxon>Pseudomonadati</taxon>
        <taxon>Bacteroidota</taxon>
        <taxon>Cytophagia</taxon>
        <taxon>Cytophagales</taxon>
        <taxon>Hymenobacteraceae</taxon>
        <taxon>Hymenobacter</taxon>
    </lineage>
</organism>
<dbReference type="EMBL" id="BAABDJ010000024">
    <property type="protein sequence ID" value="GAA4010510.1"/>
    <property type="molecule type" value="Genomic_DNA"/>
</dbReference>
<sequence>MGREPSRHQLTVNGMAADQVSGDNLKWGRQVGGTDPPAVGYDIFLNGLGGV</sequence>
<accession>A0ABP7SEJ1</accession>
<protein>
    <submittedName>
        <fullName evidence="1">Uncharacterized protein</fullName>
    </submittedName>
</protein>
<name>A0ABP7SEJ1_9BACT</name>
<reference evidence="2" key="1">
    <citation type="journal article" date="2019" name="Int. J. Syst. Evol. Microbiol.">
        <title>The Global Catalogue of Microorganisms (GCM) 10K type strain sequencing project: providing services to taxonomists for standard genome sequencing and annotation.</title>
        <authorList>
            <consortium name="The Broad Institute Genomics Platform"/>
            <consortium name="The Broad Institute Genome Sequencing Center for Infectious Disease"/>
            <person name="Wu L."/>
            <person name="Ma J."/>
        </authorList>
    </citation>
    <scope>NUCLEOTIDE SEQUENCE [LARGE SCALE GENOMIC DNA]</scope>
    <source>
        <strain evidence="2">JCM 17224</strain>
    </source>
</reference>
<evidence type="ECO:0000313" key="1">
    <source>
        <dbReference type="EMBL" id="GAA4010510.1"/>
    </source>
</evidence>